<sequence length="168" mass="18203">MKHQSIRIILPIILIMVMTQCTPGTHGDKPIPFDRAKASLHVIPIEDARAYRKGFVAGKRELQAKLPANYLDSAFNLPDAELFNRDAFAALLNVKGARGIRIYLGKDEKGTVRMILLPTDSAGADIATMLIANEKAVHVPGIKSANAQSDAQAMESGQRCPPLCKSAL</sequence>
<name>A0A7K1U1I7_9BACT</name>
<dbReference type="EMBL" id="WRXN01000003">
    <property type="protein sequence ID" value="MVT08234.1"/>
    <property type="molecule type" value="Genomic_DNA"/>
</dbReference>
<evidence type="ECO:0000313" key="1">
    <source>
        <dbReference type="EMBL" id="MVT08234.1"/>
    </source>
</evidence>
<accession>A0A7K1U1I7</accession>
<proteinExistence type="predicted"/>
<evidence type="ECO:0000313" key="2">
    <source>
        <dbReference type="Proteomes" id="UP000461730"/>
    </source>
</evidence>
<protein>
    <submittedName>
        <fullName evidence="1">Uncharacterized protein</fullName>
    </submittedName>
</protein>
<dbReference type="Proteomes" id="UP000461730">
    <property type="component" value="Unassembled WGS sequence"/>
</dbReference>
<gene>
    <name evidence="1" type="ORF">GO493_08180</name>
</gene>
<comment type="caution">
    <text evidence="1">The sequence shown here is derived from an EMBL/GenBank/DDBJ whole genome shotgun (WGS) entry which is preliminary data.</text>
</comment>
<organism evidence="1 2">
    <name type="scientific">Chitinophaga tropicalis</name>
    <dbReference type="NCBI Taxonomy" id="2683588"/>
    <lineage>
        <taxon>Bacteria</taxon>
        <taxon>Pseudomonadati</taxon>
        <taxon>Bacteroidota</taxon>
        <taxon>Chitinophagia</taxon>
        <taxon>Chitinophagales</taxon>
        <taxon>Chitinophagaceae</taxon>
        <taxon>Chitinophaga</taxon>
    </lineage>
</organism>
<dbReference type="AlphaFoldDB" id="A0A7K1U1I7"/>
<dbReference type="RefSeq" id="WP_157305657.1">
    <property type="nucleotide sequence ID" value="NZ_WRXN01000003.1"/>
</dbReference>
<reference evidence="1 2" key="1">
    <citation type="submission" date="2019-12" db="EMBL/GenBank/DDBJ databases">
        <title>Chitinophaga sp. strain ysch24 (GDMCC 1.1355), whole genome shotgun sequence.</title>
        <authorList>
            <person name="Zhang X."/>
        </authorList>
    </citation>
    <scope>NUCLEOTIDE SEQUENCE [LARGE SCALE GENOMIC DNA]</scope>
    <source>
        <strain evidence="2">ysch24</strain>
    </source>
</reference>
<keyword evidence="2" id="KW-1185">Reference proteome</keyword>